<sequence>MGAQRPPSHNSHVPSSAAWDEHWTDGSLGYGHQDSNMVSANLAHSHVLSFPFPIRVVVPPRGTPKPTVSEAIYSVQVAPANHVVTSSLQRNERELYDTLNEPWPAKVVLMASFYSHQMDTKLDETPYAKYMADVAADTRPSRDTVSKDDDDQQPLPDQVVATWAMRAAESPEALSKGVNLNRMDHVPTTPELAQSLADEMRDVPRSDSILPLQKRPRAVTVEDCTDNGVAREKSLPSSSSSVPSCTGALLTPTRLERASLTVTSGATVTRAPPPTVVARSECSGTPVPRQKDTENSYQTPRPRRRPSALDYLVSDSPAGTLQPAPEADCGSREMGDYHAAGSRIATVPSVTNAYQSMHAFSPTFGSPRKAQSIAPVSSMPLTRPQPSVFQQSNYGAEMAPMTGYQLIAAKLVGGLGGPPVLPIYRRFEALNHRLLLYMQADLADLEKELRALDAKDTIISSFRKLHNLSPPSLDEIQNYKSYLANGRLLAEEEAKFLDVADDLVLLARDEWMTGDVNADDGITPMPRNEEVVFPPTSSHAPESIVGNSVSSNPTLARGQDDLGTQLVQLGMAMFVALFVPITTFPIMPTFAGRMVVVMLVGTSVGIALMQSGLVQVLNRGTMDWIACAVIYGFSMAATASTFC</sequence>
<protein>
    <recommendedName>
        <fullName evidence="3">DUF6594 domain-containing protein</fullName>
    </recommendedName>
</protein>
<dbReference type="Proteomes" id="UP000076580">
    <property type="component" value="Chromosome 03"/>
</dbReference>
<proteinExistence type="predicted"/>
<feature type="compositionally biased region" description="Low complexity" evidence="1">
    <location>
        <begin position="235"/>
        <end position="244"/>
    </location>
</feature>
<name>A0A151GCJ1_DRECN</name>
<dbReference type="RefSeq" id="XP_040654178.1">
    <property type="nucleotide sequence ID" value="XM_040804074.1"/>
</dbReference>
<dbReference type="Pfam" id="PF20237">
    <property type="entry name" value="DUF6594"/>
    <property type="match status" value="2"/>
</dbReference>
<keyword evidence="5" id="KW-1185">Reference proteome</keyword>
<gene>
    <name evidence="4" type="ORF">DCS_06787</name>
</gene>
<dbReference type="PANTHER" id="PTHR34502">
    <property type="entry name" value="DUF6594 DOMAIN-CONTAINING PROTEIN-RELATED"/>
    <property type="match status" value="1"/>
</dbReference>
<feature type="transmembrane region" description="Helical" evidence="2">
    <location>
        <begin position="623"/>
        <end position="642"/>
    </location>
</feature>
<dbReference type="EMBL" id="LAYC01000003">
    <property type="protein sequence ID" value="KYK54826.1"/>
    <property type="molecule type" value="Genomic_DNA"/>
</dbReference>
<evidence type="ECO:0000313" key="5">
    <source>
        <dbReference type="Proteomes" id="UP000076580"/>
    </source>
</evidence>
<organism evidence="4 5">
    <name type="scientific">Drechmeria coniospora</name>
    <name type="common">Nematophagous fungus</name>
    <name type="synonym">Meria coniospora</name>
    <dbReference type="NCBI Taxonomy" id="98403"/>
    <lineage>
        <taxon>Eukaryota</taxon>
        <taxon>Fungi</taxon>
        <taxon>Dikarya</taxon>
        <taxon>Ascomycota</taxon>
        <taxon>Pezizomycotina</taxon>
        <taxon>Sordariomycetes</taxon>
        <taxon>Hypocreomycetidae</taxon>
        <taxon>Hypocreales</taxon>
        <taxon>Ophiocordycipitaceae</taxon>
        <taxon>Drechmeria</taxon>
    </lineage>
</organism>
<evidence type="ECO:0000259" key="3">
    <source>
        <dbReference type="Pfam" id="PF20237"/>
    </source>
</evidence>
<dbReference type="STRING" id="98403.A0A151GCJ1"/>
<dbReference type="InterPro" id="IPR046529">
    <property type="entry name" value="DUF6594"/>
</dbReference>
<keyword evidence="2" id="KW-1133">Transmembrane helix</keyword>
<accession>A0A151GCJ1</accession>
<dbReference type="PANTHER" id="PTHR34502:SF5">
    <property type="entry name" value="DUF6594 DOMAIN-CONTAINING PROTEIN"/>
    <property type="match status" value="1"/>
</dbReference>
<feature type="domain" description="DUF6594" evidence="3">
    <location>
        <begin position="461"/>
        <end position="633"/>
    </location>
</feature>
<feature type="region of interest" description="Disordered" evidence="1">
    <location>
        <begin position="261"/>
        <end position="307"/>
    </location>
</feature>
<feature type="domain" description="DUF6594" evidence="3">
    <location>
        <begin position="404"/>
        <end position="455"/>
    </location>
</feature>
<dbReference type="InParanoid" id="A0A151GCJ1"/>
<evidence type="ECO:0000256" key="2">
    <source>
        <dbReference type="SAM" id="Phobius"/>
    </source>
</evidence>
<comment type="caution">
    <text evidence="4">The sequence shown here is derived from an EMBL/GenBank/DDBJ whole genome shotgun (WGS) entry which is preliminary data.</text>
</comment>
<dbReference type="GeneID" id="63719430"/>
<keyword evidence="2" id="KW-0472">Membrane</keyword>
<evidence type="ECO:0000313" key="4">
    <source>
        <dbReference type="EMBL" id="KYK54826.1"/>
    </source>
</evidence>
<reference evidence="4 5" key="1">
    <citation type="journal article" date="2016" name="Sci. Rep.">
        <title>Insights into Adaptations to a Near-Obligate Nematode Endoparasitic Lifestyle from the Finished Genome of Drechmeria coniospora.</title>
        <authorList>
            <person name="Zhang L."/>
            <person name="Zhou Z."/>
            <person name="Guo Q."/>
            <person name="Fokkens L."/>
            <person name="Miskei M."/>
            <person name="Pocsi I."/>
            <person name="Zhang W."/>
            <person name="Chen M."/>
            <person name="Wang L."/>
            <person name="Sun Y."/>
            <person name="Donzelli B.G."/>
            <person name="Gibson D.M."/>
            <person name="Nelson D.R."/>
            <person name="Luo J.G."/>
            <person name="Rep M."/>
            <person name="Liu H."/>
            <person name="Yang S."/>
            <person name="Wang J."/>
            <person name="Krasnoff S.B."/>
            <person name="Xu Y."/>
            <person name="Molnar I."/>
            <person name="Lin M."/>
        </authorList>
    </citation>
    <scope>NUCLEOTIDE SEQUENCE [LARGE SCALE GENOMIC DNA]</scope>
    <source>
        <strain evidence="4 5">ARSEF 6962</strain>
    </source>
</reference>
<dbReference type="AlphaFoldDB" id="A0A151GCJ1"/>
<feature type="region of interest" description="Disordered" evidence="1">
    <location>
        <begin position="225"/>
        <end position="247"/>
    </location>
</feature>
<evidence type="ECO:0000256" key="1">
    <source>
        <dbReference type="SAM" id="MobiDB-lite"/>
    </source>
</evidence>
<feature type="transmembrane region" description="Helical" evidence="2">
    <location>
        <begin position="566"/>
        <end position="587"/>
    </location>
</feature>
<feature type="transmembrane region" description="Helical" evidence="2">
    <location>
        <begin position="594"/>
        <end position="617"/>
    </location>
</feature>
<keyword evidence="2" id="KW-0812">Transmembrane</keyword>